<keyword evidence="5" id="KW-1185">Reference proteome</keyword>
<organism evidence="4 5">
    <name type="scientific">Ambispora gerdemannii</name>
    <dbReference type="NCBI Taxonomy" id="144530"/>
    <lineage>
        <taxon>Eukaryota</taxon>
        <taxon>Fungi</taxon>
        <taxon>Fungi incertae sedis</taxon>
        <taxon>Mucoromycota</taxon>
        <taxon>Glomeromycotina</taxon>
        <taxon>Glomeromycetes</taxon>
        <taxon>Archaeosporales</taxon>
        <taxon>Ambisporaceae</taxon>
        <taxon>Ambispora</taxon>
    </lineage>
</organism>
<sequence>IVREGTSRFEVDPNDDITVVAEKIAIQLKFDPSTLKYQKTRKMVYKRNIFPDKVSLITFEDGVKPDTSAVSAGKQSASTVGPFEPTANTSSSSALNLKQEVVEDYLEKQSGFIKRGCAPKFRKSDQTRKVPKEYVKSTGTNAKFIQGICTKCQPSALTLQQVREQSTLTAFLLLIRLIGFIITFVAIRMVDHRISLMTSLISGDLLDRYLYGRYEPYLDVLLEESVDEGLLLVDYSKSRKSNLQATHFLSSQECCFSAAMQTKNPNVTKLSASGKFSSKFVTCVITGNENGEVLVLVRRW</sequence>
<evidence type="ECO:0000313" key="5">
    <source>
        <dbReference type="Proteomes" id="UP000789831"/>
    </source>
</evidence>
<feature type="transmembrane region" description="Helical" evidence="2">
    <location>
        <begin position="168"/>
        <end position="187"/>
    </location>
</feature>
<protein>
    <submittedName>
        <fullName evidence="4">2122_t:CDS:1</fullName>
    </submittedName>
</protein>
<evidence type="ECO:0000313" key="4">
    <source>
        <dbReference type="EMBL" id="CAG8598031.1"/>
    </source>
</evidence>
<evidence type="ECO:0000256" key="1">
    <source>
        <dbReference type="SAM" id="MobiDB-lite"/>
    </source>
</evidence>
<evidence type="ECO:0000259" key="3">
    <source>
        <dbReference type="Pfam" id="PF05021"/>
    </source>
</evidence>
<keyword evidence="2" id="KW-0472">Membrane</keyword>
<dbReference type="Pfam" id="PF05021">
    <property type="entry name" value="NPL4"/>
    <property type="match status" value="1"/>
</dbReference>
<dbReference type="AlphaFoldDB" id="A0A9N9CEZ4"/>
<comment type="caution">
    <text evidence="4">The sequence shown here is derived from an EMBL/GenBank/DDBJ whole genome shotgun (WGS) entry which is preliminary data.</text>
</comment>
<gene>
    <name evidence="4" type="ORF">AGERDE_LOCUS8952</name>
</gene>
<dbReference type="GO" id="GO:0031625">
    <property type="term" value="F:ubiquitin protein ligase binding"/>
    <property type="evidence" value="ECO:0007669"/>
    <property type="project" value="TreeGrafter"/>
</dbReference>
<dbReference type="PANTHER" id="PTHR12710:SF0">
    <property type="entry name" value="NUCLEAR PROTEIN LOCALIZATION PROTEIN 4 HOMOLOG"/>
    <property type="match status" value="1"/>
</dbReference>
<dbReference type="GO" id="GO:0043130">
    <property type="term" value="F:ubiquitin binding"/>
    <property type="evidence" value="ECO:0007669"/>
    <property type="project" value="TreeGrafter"/>
</dbReference>
<feature type="non-terminal residue" evidence="4">
    <location>
        <position position="1"/>
    </location>
</feature>
<dbReference type="PANTHER" id="PTHR12710">
    <property type="entry name" value="NUCLEAR PROTEIN LOCALIZATION 4"/>
    <property type="match status" value="1"/>
</dbReference>
<proteinExistence type="predicted"/>
<evidence type="ECO:0000256" key="2">
    <source>
        <dbReference type="SAM" id="Phobius"/>
    </source>
</evidence>
<dbReference type="InterPro" id="IPR016563">
    <property type="entry name" value="Npl4"/>
</dbReference>
<reference evidence="4" key="1">
    <citation type="submission" date="2021-06" db="EMBL/GenBank/DDBJ databases">
        <authorList>
            <person name="Kallberg Y."/>
            <person name="Tangrot J."/>
            <person name="Rosling A."/>
        </authorList>
    </citation>
    <scope>NUCLEOTIDE SEQUENCE</scope>
    <source>
        <strain evidence="4">MT106</strain>
    </source>
</reference>
<name>A0A9N9CEZ4_9GLOM</name>
<feature type="domain" description="Nuclear pore localisation protein NPL4 C-terminal" evidence="3">
    <location>
        <begin position="245"/>
        <end position="293"/>
    </location>
</feature>
<dbReference type="Proteomes" id="UP000789831">
    <property type="component" value="Unassembled WGS sequence"/>
</dbReference>
<keyword evidence="2" id="KW-0812">Transmembrane</keyword>
<keyword evidence="2" id="KW-1133">Transmembrane helix</keyword>
<accession>A0A9N9CEZ4</accession>
<dbReference type="GO" id="GO:0006511">
    <property type="term" value="P:ubiquitin-dependent protein catabolic process"/>
    <property type="evidence" value="ECO:0007669"/>
    <property type="project" value="InterPro"/>
</dbReference>
<dbReference type="OrthoDB" id="10251089at2759"/>
<feature type="compositionally biased region" description="Polar residues" evidence="1">
    <location>
        <begin position="68"/>
        <end position="79"/>
    </location>
</feature>
<dbReference type="EMBL" id="CAJVPL010002065">
    <property type="protein sequence ID" value="CAG8598031.1"/>
    <property type="molecule type" value="Genomic_DNA"/>
</dbReference>
<feature type="region of interest" description="Disordered" evidence="1">
    <location>
        <begin position="68"/>
        <end position="89"/>
    </location>
</feature>
<dbReference type="GO" id="GO:0005634">
    <property type="term" value="C:nucleus"/>
    <property type="evidence" value="ECO:0007669"/>
    <property type="project" value="TreeGrafter"/>
</dbReference>
<dbReference type="InterPro" id="IPR007717">
    <property type="entry name" value="NPL4_C"/>
</dbReference>